<organism evidence="1 2">
    <name type="scientific">Sphaerisporangium melleum</name>
    <dbReference type="NCBI Taxonomy" id="321316"/>
    <lineage>
        <taxon>Bacteria</taxon>
        <taxon>Bacillati</taxon>
        <taxon>Actinomycetota</taxon>
        <taxon>Actinomycetes</taxon>
        <taxon>Streptosporangiales</taxon>
        <taxon>Streptosporangiaceae</taxon>
        <taxon>Sphaerisporangium</taxon>
    </lineage>
</organism>
<gene>
    <name evidence="1" type="ORF">GCM10007964_41260</name>
</gene>
<proteinExistence type="predicted"/>
<evidence type="ECO:0000313" key="1">
    <source>
        <dbReference type="EMBL" id="GGK94602.1"/>
    </source>
</evidence>
<sequence length="116" mass="13017">MCSERSCDNRGMSDMVLDMADLRRLCTLLLDAMEQRHGPRIDLDVDYYWDISPQAAFDMSSDPAQYVGCGQVSDDLAELRNALDRSQNDELILWHGLTHLSGLIRALATIDLANPC</sequence>
<comment type="caution">
    <text evidence="1">The sequence shown here is derived from an EMBL/GenBank/DDBJ whole genome shotgun (WGS) entry which is preliminary data.</text>
</comment>
<protein>
    <submittedName>
        <fullName evidence="1">Uncharacterized protein</fullName>
    </submittedName>
</protein>
<dbReference type="EMBL" id="BMNT01000022">
    <property type="protein sequence ID" value="GGK94602.1"/>
    <property type="molecule type" value="Genomic_DNA"/>
</dbReference>
<accession>A0A917R8J3</accession>
<reference evidence="1" key="2">
    <citation type="submission" date="2020-09" db="EMBL/GenBank/DDBJ databases">
        <authorList>
            <person name="Sun Q."/>
            <person name="Ohkuma M."/>
        </authorList>
    </citation>
    <scope>NUCLEOTIDE SEQUENCE</scope>
    <source>
        <strain evidence="1">JCM 13064</strain>
    </source>
</reference>
<evidence type="ECO:0000313" key="2">
    <source>
        <dbReference type="Proteomes" id="UP000645217"/>
    </source>
</evidence>
<reference evidence="1" key="1">
    <citation type="journal article" date="2014" name="Int. J. Syst. Evol. Microbiol.">
        <title>Complete genome sequence of Corynebacterium casei LMG S-19264T (=DSM 44701T), isolated from a smear-ripened cheese.</title>
        <authorList>
            <consortium name="US DOE Joint Genome Institute (JGI-PGF)"/>
            <person name="Walter F."/>
            <person name="Albersmeier A."/>
            <person name="Kalinowski J."/>
            <person name="Ruckert C."/>
        </authorList>
    </citation>
    <scope>NUCLEOTIDE SEQUENCE</scope>
    <source>
        <strain evidence="1">JCM 13064</strain>
    </source>
</reference>
<name>A0A917R8J3_9ACTN</name>
<keyword evidence="2" id="KW-1185">Reference proteome</keyword>
<dbReference type="Proteomes" id="UP000645217">
    <property type="component" value="Unassembled WGS sequence"/>
</dbReference>
<dbReference type="AlphaFoldDB" id="A0A917R8J3"/>